<dbReference type="GO" id="GO:0006895">
    <property type="term" value="P:Golgi to endosome transport"/>
    <property type="evidence" value="ECO:0007669"/>
    <property type="project" value="TreeGrafter"/>
</dbReference>
<feature type="transmembrane region" description="Helical" evidence="9">
    <location>
        <begin position="140"/>
        <end position="161"/>
    </location>
</feature>
<comment type="similarity">
    <text evidence="2">Belongs to the SYS1 family.</text>
</comment>
<keyword evidence="3" id="KW-0813">Transport</keyword>
<dbReference type="InParanoid" id="A0A369JAW6"/>
<dbReference type="AlphaFoldDB" id="A0A369JAW6"/>
<reference evidence="10" key="1">
    <citation type="submission" date="2018-04" db="EMBL/GenBank/DDBJ databases">
        <title>Whole genome sequencing of Hypsizygus marmoreus.</title>
        <authorList>
            <person name="Choi I.-G."/>
            <person name="Min B."/>
            <person name="Kim J.-G."/>
            <person name="Kim S."/>
            <person name="Oh Y.-L."/>
            <person name="Kong W.-S."/>
            <person name="Park H."/>
            <person name="Jeong J."/>
            <person name="Song E.-S."/>
        </authorList>
    </citation>
    <scope>NUCLEOTIDE SEQUENCE [LARGE SCALE GENOMIC DNA]</scope>
    <source>
        <strain evidence="10">51987-8</strain>
    </source>
</reference>
<evidence type="ECO:0000313" key="11">
    <source>
        <dbReference type="Proteomes" id="UP000076154"/>
    </source>
</evidence>
<dbReference type="PANTHER" id="PTHR12952:SF0">
    <property type="entry name" value="PROTEIN SYS1 HOMOLOG"/>
    <property type="match status" value="1"/>
</dbReference>
<keyword evidence="11" id="KW-1185">Reference proteome</keyword>
<evidence type="ECO:0000256" key="6">
    <source>
        <dbReference type="ARBA" id="ARBA00022989"/>
    </source>
</evidence>
<keyword evidence="7" id="KW-0333">Golgi apparatus</keyword>
<evidence type="ECO:0000256" key="2">
    <source>
        <dbReference type="ARBA" id="ARBA00008160"/>
    </source>
</evidence>
<evidence type="ECO:0000256" key="8">
    <source>
        <dbReference type="ARBA" id="ARBA00023136"/>
    </source>
</evidence>
<feature type="transmembrane region" description="Helical" evidence="9">
    <location>
        <begin position="113"/>
        <end position="133"/>
    </location>
</feature>
<proteinExistence type="inferred from homology"/>
<comment type="caution">
    <text evidence="10">The sequence shown here is derived from an EMBL/GenBank/DDBJ whole genome shotgun (WGS) entry which is preliminary data.</text>
</comment>
<accession>A0A369JAW6</accession>
<dbReference type="GO" id="GO:0005829">
    <property type="term" value="C:cytosol"/>
    <property type="evidence" value="ECO:0007669"/>
    <property type="project" value="GOC"/>
</dbReference>
<feature type="transmembrane region" description="Helical" evidence="9">
    <location>
        <begin position="26"/>
        <end position="44"/>
    </location>
</feature>
<evidence type="ECO:0000313" key="10">
    <source>
        <dbReference type="EMBL" id="RDB18482.1"/>
    </source>
</evidence>
<dbReference type="PANTHER" id="PTHR12952">
    <property type="entry name" value="SYS1"/>
    <property type="match status" value="1"/>
</dbReference>
<evidence type="ECO:0000256" key="4">
    <source>
        <dbReference type="ARBA" id="ARBA00022692"/>
    </source>
</evidence>
<keyword evidence="6 9" id="KW-1133">Transmembrane helix</keyword>
<dbReference type="GO" id="GO:0034067">
    <property type="term" value="P:protein localization to Golgi apparatus"/>
    <property type="evidence" value="ECO:0007669"/>
    <property type="project" value="TreeGrafter"/>
</dbReference>
<dbReference type="STRING" id="39966.A0A369JAW6"/>
<keyword evidence="4 9" id="KW-0812">Transmembrane</keyword>
<evidence type="ECO:0008006" key="12">
    <source>
        <dbReference type="Google" id="ProtNLM"/>
    </source>
</evidence>
<dbReference type="EMBL" id="LUEZ02000101">
    <property type="protein sequence ID" value="RDB18482.1"/>
    <property type="molecule type" value="Genomic_DNA"/>
</dbReference>
<dbReference type="Pfam" id="PF09801">
    <property type="entry name" value="SYS1"/>
    <property type="match status" value="1"/>
</dbReference>
<name>A0A369JAW6_HYPMA</name>
<evidence type="ECO:0000256" key="9">
    <source>
        <dbReference type="SAM" id="Phobius"/>
    </source>
</evidence>
<dbReference type="GO" id="GO:0000139">
    <property type="term" value="C:Golgi membrane"/>
    <property type="evidence" value="ECO:0007669"/>
    <property type="project" value="UniProtKB-SubCell"/>
</dbReference>
<evidence type="ECO:0000256" key="5">
    <source>
        <dbReference type="ARBA" id="ARBA00022927"/>
    </source>
</evidence>
<dbReference type="GO" id="GO:0043001">
    <property type="term" value="P:Golgi to plasma membrane protein transport"/>
    <property type="evidence" value="ECO:0007669"/>
    <property type="project" value="TreeGrafter"/>
</dbReference>
<sequence>MAPKPSSNWDPILLISQECSLRIYRTLHYLTLSIFIPPLLSIFAEPTSLNYEGGAANVGMIMDWREMAGRPTVRGIHGEDRWSSYSWAWSGGKKVGYGWQEDRWDGRTDPMRGWIIALCWMIACSADIYYLYILIRRPRLILDFVLTLVFNHLVLTTYYSASLPTSLFFWLVMIGGSMLTIVVTEQLCVKREMTEGLNLAPTHVGDEAADEMELGTLLRRDQ</sequence>
<evidence type="ECO:0000256" key="3">
    <source>
        <dbReference type="ARBA" id="ARBA00022448"/>
    </source>
</evidence>
<evidence type="ECO:0000256" key="1">
    <source>
        <dbReference type="ARBA" id="ARBA00004653"/>
    </source>
</evidence>
<protein>
    <recommendedName>
        <fullName evidence="12">Protein SYS1</fullName>
    </recommendedName>
</protein>
<feature type="transmembrane region" description="Helical" evidence="9">
    <location>
        <begin position="167"/>
        <end position="184"/>
    </location>
</feature>
<dbReference type="Proteomes" id="UP000076154">
    <property type="component" value="Unassembled WGS sequence"/>
</dbReference>
<keyword evidence="8 9" id="KW-0472">Membrane</keyword>
<dbReference type="InterPro" id="IPR019185">
    <property type="entry name" value="Integral_membrane_SYS1-rel"/>
</dbReference>
<dbReference type="OrthoDB" id="542931at2759"/>
<dbReference type="GO" id="GO:0005802">
    <property type="term" value="C:trans-Golgi network"/>
    <property type="evidence" value="ECO:0007669"/>
    <property type="project" value="TreeGrafter"/>
</dbReference>
<comment type="subcellular location">
    <subcellularLocation>
        <location evidence="1">Golgi apparatus membrane</location>
        <topology evidence="1">Multi-pass membrane protein</topology>
    </subcellularLocation>
</comment>
<keyword evidence="5" id="KW-0653">Protein transport</keyword>
<evidence type="ECO:0000256" key="7">
    <source>
        <dbReference type="ARBA" id="ARBA00023034"/>
    </source>
</evidence>
<gene>
    <name evidence="10" type="ORF">Hypma_000317</name>
</gene>
<organism evidence="10 11">
    <name type="scientific">Hypsizygus marmoreus</name>
    <name type="common">White beech mushroom</name>
    <name type="synonym">Agaricus marmoreus</name>
    <dbReference type="NCBI Taxonomy" id="39966"/>
    <lineage>
        <taxon>Eukaryota</taxon>
        <taxon>Fungi</taxon>
        <taxon>Dikarya</taxon>
        <taxon>Basidiomycota</taxon>
        <taxon>Agaricomycotina</taxon>
        <taxon>Agaricomycetes</taxon>
        <taxon>Agaricomycetidae</taxon>
        <taxon>Agaricales</taxon>
        <taxon>Tricholomatineae</taxon>
        <taxon>Lyophyllaceae</taxon>
        <taxon>Hypsizygus</taxon>
    </lineage>
</organism>